<dbReference type="SUPFAM" id="SSF81321">
    <property type="entry name" value="Family A G protein-coupled receptor-like"/>
    <property type="match status" value="1"/>
</dbReference>
<keyword evidence="7 9" id="KW-0675">Receptor</keyword>
<sequence>TASVLNLTALSLERFIVIVFPMRAKIMCTMSNCRRSVVFVWLISFILAGPIIFVMETEIYTYSNDERTVMLKAYYCKDMDSLYFLMYKLLVLFLVPAVVMIIFYAAVIRELWRNTH</sequence>
<dbReference type="EMBL" id="CAXKWB010010134">
    <property type="protein sequence ID" value="CAL4096970.1"/>
    <property type="molecule type" value="Genomic_DNA"/>
</dbReference>
<keyword evidence="3 9" id="KW-0812">Transmembrane</keyword>
<dbReference type="PANTHER" id="PTHR24243:SF208">
    <property type="entry name" value="PYROKININ-1 RECEPTOR"/>
    <property type="match status" value="1"/>
</dbReference>
<feature type="transmembrane region" description="Helical" evidence="10">
    <location>
        <begin position="36"/>
        <end position="55"/>
    </location>
</feature>
<dbReference type="InterPro" id="IPR017452">
    <property type="entry name" value="GPCR_Rhodpsn_7TM"/>
</dbReference>
<dbReference type="PRINTS" id="PR00237">
    <property type="entry name" value="GPCRRHODOPSN"/>
</dbReference>
<evidence type="ECO:0000256" key="7">
    <source>
        <dbReference type="ARBA" id="ARBA00023170"/>
    </source>
</evidence>
<dbReference type="Pfam" id="PF00001">
    <property type="entry name" value="7tm_1"/>
    <property type="match status" value="1"/>
</dbReference>
<feature type="domain" description="G-protein coupled receptors family 1 profile" evidence="11">
    <location>
        <begin position="1"/>
        <end position="116"/>
    </location>
</feature>
<dbReference type="AlphaFoldDB" id="A0AAV2QR58"/>
<reference evidence="12 13" key="1">
    <citation type="submission" date="2024-05" db="EMBL/GenBank/DDBJ databases">
        <authorList>
            <person name="Wallberg A."/>
        </authorList>
    </citation>
    <scope>NUCLEOTIDE SEQUENCE [LARGE SCALE GENOMIC DNA]</scope>
</reference>
<name>A0AAV2QR58_MEGNR</name>
<evidence type="ECO:0000256" key="10">
    <source>
        <dbReference type="SAM" id="Phobius"/>
    </source>
</evidence>
<feature type="non-terminal residue" evidence="12">
    <location>
        <position position="116"/>
    </location>
</feature>
<feature type="transmembrane region" description="Helical" evidence="10">
    <location>
        <begin position="85"/>
        <end position="107"/>
    </location>
</feature>
<evidence type="ECO:0000256" key="9">
    <source>
        <dbReference type="RuleBase" id="RU000688"/>
    </source>
</evidence>
<dbReference type="PANTHER" id="PTHR24243">
    <property type="entry name" value="G-PROTEIN COUPLED RECEPTOR"/>
    <property type="match status" value="1"/>
</dbReference>
<evidence type="ECO:0000256" key="8">
    <source>
        <dbReference type="ARBA" id="ARBA00023224"/>
    </source>
</evidence>
<evidence type="ECO:0000313" key="13">
    <source>
        <dbReference type="Proteomes" id="UP001497623"/>
    </source>
</evidence>
<keyword evidence="4 10" id="KW-1133">Transmembrane helix</keyword>
<comment type="subcellular location">
    <subcellularLocation>
        <location evidence="1">Membrane</location>
        <topology evidence="1">Multi-pass membrane protein</topology>
    </subcellularLocation>
</comment>
<protein>
    <recommendedName>
        <fullName evidence="11">G-protein coupled receptors family 1 profile domain-containing protein</fullName>
    </recommendedName>
</protein>
<feature type="non-terminal residue" evidence="12">
    <location>
        <position position="1"/>
    </location>
</feature>
<evidence type="ECO:0000256" key="1">
    <source>
        <dbReference type="ARBA" id="ARBA00004141"/>
    </source>
</evidence>
<comment type="caution">
    <text evidence="12">The sequence shown here is derived from an EMBL/GenBank/DDBJ whole genome shotgun (WGS) entry which is preliminary data.</text>
</comment>
<evidence type="ECO:0000256" key="3">
    <source>
        <dbReference type="ARBA" id="ARBA00022692"/>
    </source>
</evidence>
<organism evidence="12 13">
    <name type="scientific">Meganyctiphanes norvegica</name>
    <name type="common">Northern krill</name>
    <name type="synonym">Thysanopoda norvegica</name>
    <dbReference type="NCBI Taxonomy" id="48144"/>
    <lineage>
        <taxon>Eukaryota</taxon>
        <taxon>Metazoa</taxon>
        <taxon>Ecdysozoa</taxon>
        <taxon>Arthropoda</taxon>
        <taxon>Crustacea</taxon>
        <taxon>Multicrustacea</taxon>
        <taxon>Malacostraca</taxon>
        <taxon>Eumalacostraca</taxon>
        <taxon>Eucarida</taxon>
        <taxon>Euphausiacea</taxon>
        <taxon>Euphausiidae</taxon>
        <taxon>Meganyctiphanes</taxon>
    </lineage>
</organism>
<dbReference type="PROSITE" id="PS50262">
    <property type="entry name" value="G_PROTEIN_RECEP_F1_2"/>
    <property type="match status" value="1"/>
</dbReference>
<evidence type="ECO:0000256" key="4">
    <source>
        <dbReference type="ARBA" id="ARBA00022989"/>
    </source>
</evidence>
<evidence type="ECO:0000313" key="12">
    <source>
        <dbReference type="EMBL" id="CAL4096970.1"/>
    </source>
</evidence>
<evidence type="ECO:0000256" key="6">
    <source>
        <dbReference type="ARBA" id="ARBA00023136"/>
    </source>
</evidence>
<comment type="similarity">
    <text evidence="2 9">Belongs to the G-protein coupled receptor 1 family.</text>
</comment>
<dbReference type="Proteomes" id="UP001497623">
    <property type="component" value="Unassembled WGS sequence"/>
</dbReference>
<dbReference type="InterPro" id="IPR000276">
    <property type="entry name" value="GPCR_Rhodpsn"/>
</dbReference>
<evidence type="ECO:0000256" key="5">
    <source>
        <dbReference type="ARBA" id="ARBA00023040"/>
    </source>
</evidence>
<keyword evidence="6 10" id="KW-0472">Membrane</keyword>
<dbReference type="Gene3D" id="1.20.1070.10">
    <property type="entry name" value="Rhodopsin 7-helix transmembrane proteins"/>
    <property type="match status" value="1"/>
</dbReference>
<gene>
    <name evidence="12" type="ORF">MNOR_LOCUS15872</name>
</gene>
<dbReference type="GO" id="GO:0004930">
    <property type="term" value="F:G protein-coupled receptor activity"/>
    <property type="evidence" value="ECO:0007669"/>
    <property type="project" value="UniProtKB-KW"/>
</dbReference>
<evidence type="ECO:0000256" key="2">
    <source>
        <dbReference type="ARBA" id="ARBA00010663"/>
    </source>
</evidence>
<proteinExistence type="inferred from homology"/>
<dbReference type="PROSITE" id="PS00237">
    <property type="entry name" value="G_PROTEIN_RECEP_F1_1"/>
    <property type="match status" value="1"/>
</dbReference>
<keyword evidence="5 9" id="KW-0297">G-protein coupled receptor</keyword>
<keyword evidence="13" id="KW-1185">Reference proteome</keyword>
<keyword evidence="8 9" id="KW-0807">Transducer</keyword>
<dbReference type="GO" id="GO:0005886">
    <property type="term" value="C:plasma membrane"/>
    <property type="evidence" value="ECO:0007669"/>
    <property type="project" value="TreeGrafter"/>
</dbReference>
<evidence type="ECO:0000259" key="11">
    <source>
        <dbReference type="PROSITE" id="PS50262"/>
    </source>
</evidence>
<accession>A0AAV2QR58</accession>